<dbReference type="Pfam" id="PF17907">
    <property type="entry name" value="AWS"/>
    <property type="match status" value="1"/>
</dbReference>
<feature type="region of interest" description="Disordered" evidence="11">
    <location>
        <begin position="403"/>
        <end position="447"/>
    </location>
</feature>
<dbReference type="Gene3D" id="3.30.40.10">
    <property type="entry name" value="Zinc/RING finger domain, C3HC4 (zinc finger)"/>
    <property type="match status" value="1"/>
</dbReference>
<dbReference type="InterPro" id="IPR050777">
    <property type="entry name" value="SET2_Histone-Lys_MeTrsfase"/>
</dbReference>
<dbReference type="SUPFAM" id="SSF57903">
    <property type="entry name" value="FYVE/PHD zinc finger"/>
    <property type="match status" value="1"/>
</dbReference>
<evidence type="ECO:0000256" key="1">
    <source>
        <dbReference type="ARBA" id="ARBA00004123"/>
    </source>
</evidence>
<organism evidence="15">
    <name type="scientific">Mesocestoides corti</name>
    <name type="common">Flatworm</name>
    <dbReference type="NCBI Taxonomy" id="53468"/>
    <lineage>
        <taxon>Eukaryota</taxon>
        <taxon>Metazoa</taxon>
        <taxon>Spiralia</taxon>
        <taxon>Lophotrochozoa</taxon>
        <taxon>Platyhelminthes</taxon>
        <taxon>Cestoda</taxon>
        <taxon>Eucestoda</taxon>
        <taxon>Cyclophyllidea</taxon>
        <taxon>Mesocestoididae</taxon>
        <taxon>Mesocestoides</taxon>
    </lineage>
</organism>
<dbReference type="InterPro" id="IPR003616">
    <property type="entry name" value="Post-SET_dom"/>
</dbReference>
<sequence length="722" mass="79231">MPCIAYVEYRLLDVLFVCVCVLARALFSVRLSSPFSRAESDDSSDASMAEEDPLMSSASPSSLPTNTTAGTGDRGGLVSPSRLMMTSPSGQKRHGASDVMTSPTRLRRRPAPTNTSCKKAKKGRRGKRRRRSRAKKQKKHQGGGGAGSERKAVYRMAVKRAAEGWKLRKETFAKQMGRTRRPDYYKPIKTNCPIGSVRVYRYTDLSEAPQCDCKASDPCGPNSGCINRALLYECVPSVCVHRDACRNQCFTRREYPPQRPFWTGEARGWGLKTLVPIHKGDFVNEYIGDLIDEEEANRRLRFAHENNITNYYMMQMDSQRIIDAGPKGNLSRFMNHSCCPNLNTQKWTVNGDTRVGLFAVRDIAAGEELTFNYNFCAHGQEMLNCCCGAETCVGYLGARHESASTAPGSSTDLAAAGRTPAGDEDSTRKTSTAPHRNGGTVDCGPSETDHGAIDKYEKVCYRCGQDVWNGQAPPTTGASHASMSTNSSSTVSCRGRGRKRATTRRDDDGGEETDKQSVCSTRSSSTTVGGYVEPLVLCTKDDCSKAYHLQCLDLDKRPTGRWFCPWHHCDACGRPATVFCMQCPTSFCPAHVEGSVAVLPPLKDEAPAQVVCLSHTDLIAERSTQRDSSSDGGDDGDDDDDDSEEDRSNTGETDSQRSVGESDTDGRSSFTATPSQGQHSRRGRRRSGNTHSLFRALADSCKRRDAEINRLRSILSPTETTQ</sequence>
<feature type="compositionally biased region" description="Acidic residues" evidence="11">
    <location>
        <begin position="632"/>
        <end position="645"/>
    </location>
</feature>
<dbReference type="GO" id="GO:0005634">
    <property type="term" value="C:nucleus"/>
    <property type="evidence" value="ECO:0007669"/>
    <property type="project" value="UniProtKB-SubCell"/>
</dbReference>
<dbReference type="CDD" id="cd15568">
    <property type="entry name" value="PHD5_NSD"/>
    <property type="match status" value="1"/>
</dbReference>
<evidence type="ECO:0000259" key="14">
    <source>
        <dbReference type="PROSITE" id="PS51215"/>
    </source>
</evidence>
<dbReference type="GO" id="GO:0016279">
    <property type="term" value="F:protein-lysine N-methyltransferase activity"/>
    <property type="evidence" value="ECO:0007669"/>
    <property type="project" value="UniProtKB-ARBA"/>
</dbReference>
<dbReference type="Pfam" id="PF00856">
    <property type="entry name" value="SET"/>
    <property type="match status" value="1"/>
</dbReference>
<dbReference type="AlphaFoldDB" id="A0A5K3FQV3"/>
<evidence type="ECO:0000256" key="9">
    <source>
        <dbReference type="ARBA" id="ARBA00022833"/>
    </source>
</evidence>
<proteinExistence type="predicted"/>
<dbReference type="Pfam" id="PF17982">
    <property type="entry name" value="C5HCH"/>
    <property type="match status" value="1"/>
</dbReference>
<feature type="compositionally biased region" description="Low complexity" evidence="11">
    <location>
        <begin position="478"/>
        <end position="494"/>
    </location>
</feature>
<dbReference type="InterPro" id="IPR001214">
    <property type="entry name" value="SET_dom"/>
</dbReference>
<keyword evidence="5" id="KW-0808">Transferase</keyword>
<name>A0A5K3FQV3_MESCO</name>
<feature type="region of interest" description="Disordered" evidence="11">
    <location>
        <begin position="36"/>
        <end position="151"/>
    </location>
</feature>
<feature type="region of interest" description="Disordered" evidence="11">
    <location>
        <begin position="622"/>
        <end position="693"/>
    </location>
</feature>
<evidence type="ECO:0000256" key="4">
    <source>
        <dbReference type="ARBA" id="ARBA00022603"/>
    </source>
</evidence>
<dbReference type="PROSITE" id="PS50280">
    <property type="entry name" value="SET"/>
    <property type="match status" value="1"/>
</dbReference>
<dbReference type="SMART" id="SM00570">
    <property type="entry name" value="AWS"/>
    <property type="match status" value="1"/>
</dbReference>
<dbReference type="Gene3D" id="2.170.270.10">
    <property type="entry name" value="SET domain"/>
    <property type="match status" value="1"/>
</dbReference>
<reference evidence="15" key="1">
    <citation type="submission" date="2019-11" db="UniProtKB">
        <authorList>
            <consortium name="WormBaseParasite"/>
        </authorList>
    </citation>
    <scope>IDENTIFICATION</scope>
</reference>
<dbReference type="InterPro" id="IPR006560">
    <property type="entry name" value="AWS_dom"/>
</dbReference>
<evidence type="ECO:0000256" key="6">
    <source>
        <dbReference type="ARBA" id="ARBA00022691"/>
    </source>
</evidence>
<feature type="compositionally biased region" description="Acidic residues" evidence="11">
    <location>
        <begin position="41"/>
        <end position="53"/>
    </location>
</feature>
<dbReference type="GO" id="GO:0005694">
    <property type="term" value="C:chromosome"/>
    <property type="evidence" value="ECO:0007669"/>
    <property type="project" value="UniProtKB-SubCell"/>
</dbReference>
<dbReference type="PROSITE" id="PS51215">
    <property type="entry name" value="AWS"/>
    <property type="match status" value="1"/>
</dbReference>
<dbReference type="SMART" id="SM00317">
    <property type="entry name" value="SET"/>
    <property type="match status" value="1"/>
</dbReference>
<keyword evidence="9" id="KW-0862">Zinc</keyword>
<evidence type="ECO:0000256" key="10">
    <source>
        <dbReference type="ARBA" id="ARBA00023242"/>
    </source>
</evidence>
<feature type="region of interest" description="Disordered" evidence="11">
    <location>
        <begin position="474"/>
        <end position="527"/>
    </location>
</feature>
<feature type="domain" description="Post-SET" evidence="13">
    <location>
        <begin position="381"/>
        <end position="397"/>
    </location>
</feature>
<evidence type="ECO:0000256" key="2">
    <source>
        <dbReference type="ARBA" id="ARBA00004286"/>
    </source>
</evidence>
<comment type="subcellular location">
    <subcellularLocation>
        <location evidence="2">Chromosome</location>
    </subcellularLocation>
    <subcellularLocation>
        <location evidence="1">Nucleus</location>
    </subcellularLocation>
</comment>
<dbReference type="GO" id="GO:0032259">
    <property type="term" value="P:methylation"/>
    <property type="evidence" value="ECO:0007669"/>
    <property type="project" value="UniProtKB-KW"/>
</dbReference>
<feature type="domain" description="SET" evidence="12">
    <location>
        <begin position="256"/>
        <end position="374"/>
    </location>
</feature>
<feature type="compositionally biased region" description="Basic residues" evidence="11">
    <location>
        <begin position="679"/>
        <end position="688"/>
    </location>
</feature>
<dbReference type="InterPro" id="IPR001965">
    <property type="entry name" value="Znf_PHD"/>
</dbReference>
<feature type="domain" description="AWS" evidence="14">
    <location>
        <begin position="206"/>
        <end position="254"/>
    </location>
</feature>
<dbReference type="PROSITE" id="PS50868">
    <property type="entry name" value="POST_SET"/>
    <property type="match status" value="1"/>
</dbReference>
<keyword evidence="6" id="KW-0949">S-adenosyl-L-methionine</keyword>
<keyword evidence="4" id="KW-0489">Methyltransferase</keyword>
<evidence type="ECO:0000256" key="11">
    <source>
        <dbReference type="SAM" id="MobiDB-lite"/>
    </source>
</evidence>
<dbReference type="GO" id="GO:0008270">
    <property type="term" value="F:zinc ion binding"/>
    <property type="evidence" value="ECO:0007669"/>
    <property type="project" value="UniProtKB-KW"/>
</dbReference>
<feature type="compositionally biased region" description="Basic residues" evidence="11">
    <location>
        <begin position="118"/>
        <end position="141"/>
    </location>
</feature>
<feature type="compositionally biased region" description="Basic and acidic residues" evidence="11">
    <location>
        <begin position="503"/>
        <end position="515"/>
    </location>
</feature>
<dbReference type="CDD" id="cd19173">
    <property type="entry name" value="SET_NSD"/>
    <property type="match status" value="1"/>
</dbReference>
<feature type="compositionally biased region" description="Low complexity" evidence="11">
    <location>
        <begin position="54"/>
        <end position="64"/>
    </location>
</feature>
<dbReference type="InterPro" id="IPR013083">
    <property type="entry name" value="Znf_RING/FYVE/PHD"/>
</dbReference>
<dbReference type="InterPro" id="IPR046341">
    <property type="entry name" value="SET_dom_sf"/>
</dbReference>
<evidence type="ECO:0000256" key="3">
    <source>
        <dbReference type="ARBA" id="ARBA00022454"/>
    </source>
</evidence>
<evidence type="ECO:0000259" key="13">
    <source>
        <dbReference type="PROSITE" id="PS50868"/>
    </source>
</evidence>
<evidence type="ECO:0000259" key="12">
    <source>
        <dbReference type="PROSITE" id="PS50280"/>
    </source>
</evidence>
<dbReference type="WBParaSite" id="MCU_010377-RA">
    <property type="protein sequence ID" value="MCU_010377-RA"/>
    <property type="gene ID" value="MCU_010377"/>
</dbReference>
<keyword evidence="10" id="KW-0539">Nucleus</keyword>
<evidence type="ECO:0000256" key="8">
    <source>
        <dbReference type="ARBA" id="ARBA00022771"/>
    </source>
</evidence>
<dbReference type="SUPFAM" id="SSF82199">
    <property type="entry name" value="SET domain"/>
    <property type="match status" value="1"/>
</dbReference>
<dbReference type="InterPro" id="IPR011011">
    <property type="entry name" value="Znf_FYVE_PHD"/>
</dbReference>
<evidence type="ECO:0000256" key="5">
    <source>
        <dbReference type="ARBA" id="ARBA00022679"/>
    </source>
</evidence>
<keyword evidence="8" id="KW-0863">Zinc-finger</keyword>
<dbReference type="SMART" id="SM00249">
    <property type="entry name" value="PHD"/>
    <property type="match status" value="1"/>
</dbReference>
<dbReference type="InterPro" id="IPR041306">
    <property type="entry name" value="C5HCH"/>
</dbReference>
<dbReference type="GO" id="GO:0140938">
    <property type="term" value="F:histone H3 methyltransferase activity"/>
    <property type="evidence" value="ECO:0007669"/>
    <property type="project" value="UniProtKB-ARBA"/>
</dbReference>
<feature type="compositionally biased region" description="Polar residues" evidence="11">
    <location>
        <begin position="650"/>
        <end position="678"/>
    </location>
</feature>
<evidence type="ECO:0000313" key="15">
    <source>
        <dbReference type="WBParaSite" id="MCU_010377-RA"/>
    </source>
</evidence>
<evidence type="ECO:0000256" key="7">
    <source>
        <dbReference type="ARBA" id="ARBA00022723"/>
    </source>
</evidence>
<feature type="compositionally biased region" description="Polar residues" evidence="11">
    <location>
        <begin position="403"/>
        <end position="412"/>
    </location>
</feature>
<keyword evidence="3" id="KW-0158">Chromosome</keyword>
<keyword evidence="7" id="KW-0479">Metal-binding</keyword>
<dbReference type="PANTHER" id="PTHR22884">
    <property type="entry name" value="SET DOMAIN PROTEINS"/>
    <property type="match status" value="1"/>
</dbReference>
<protein>
    <submittedName>
        <fullName evidence="15">SET domain-containing protein</fullName>
    </submittedName>
</protein>
<accession>A0A5K3FQV3</accession>